<keyword evidence="5" id="KW-0418">Kinase</keyword>
<dbReference type="InterPro" id="IPR051131">
    <property type="entry name" value="NEK_Ser/Thr_kinase_NIMA"/>
</dbReference>
<feature type="binding site" evidence="9">
    <location>
        <position position="40"/>
    </location>
    <ligand>
        <name>ATP</name>
        <dbReference type="ChEBI" id="CHEBI:30616"/>
    </ligand>
</feature>
<dbReference type="EC" id="2.7.11.1" evidence="1"/>
<dbReference type="InterPro" id="IPR017441">
    <property type="entry name" value="Protein_kinase_ATP_BS"/>
</dbReference>
<organism evidence="13 14">
    <name type="scientific">Blepharisma stoltei</name>
    <dbReference type="NCBI Taxonomy" id="1481888"/>
    <lineage>
        <taxon>Eukaryota</taxon>
        <taxon>Sar</taxon>
        <taxon>Alveolata</taxon>
        <taxon>Ciliophora</taxon>
        <taxon>Postciliodesmatophora</taxon>
        <taxon>Heterotrichea</taxon>
        <taxon>Heterotrichida</taxon>
        <taxon>Blepharismidae</taxon>
        <taxon>Blepharisma</taxon>
    </lineage>
</organism>
<dbReference type="PANTHER" id="PTHR44899">
    <property type="entry name" value="CAMK FAMILY PROTEIN KINASE"/>
    <property type="match status" value="1"/>
</dbReference>
<dbReference type="Proteomes" id="UP001162131">
    <property type="component" value="Unassembled WGS sequence"/>
</dbReference>
<dbReference type="SMART" id="SM00220">
    <property type="entry name" value="S_TKc"/>
    <property type="match status" value="1"/>
</dbReference>
<dbReference type="PANTHER" id="PTHR44899:SF3">
    <property type="entry name" value="SERINE_THREONINE-PROTEIN KINASE NEK1"/>
    <property type="match status" value="1"/>
</dbReference>
<accession>A0AAU9IFA2</accession>
<dbReference type="InterPro" id="IPR011009">
    <property type="entry name" value="Kinase-like_dom_sf"/>
</dbReference>
<proteinExistence type="inferred from homology"/>
<dbReference type="InterPro" id="IPR000719">
    <property type="entry name" value="Prot_kinase_dom"/>
</dbReference>
<keyword evidence="14" id="KW-1185">Reference proteome</keyword>
<protein>
    <recommendedName>
        <fullName evidence="1">non-specific serine/threonine protein kinase</fullName>
        <ecNumber evidence="1">2.7.11.1</ecNumber>
    </recommendedName>
</protein>
<dbReference type="GO" id="GO:0004674">
    <property type="term" value="F:protein serine/threonine kinase activity"/>
    <property type="evidence" value="ECO:0007669"/>
    <property type="project" value="UniProtKB-KW"/>
</dbReference>
<sequence>MENMDSRLSDFSIQGELGTGSSGTVYKAKSLIDNNIYALKKINISNLSFEEKSEAQTLKKLDHPNIIKYYGSFKEGDWFYIIMEYAEGGDLHKLFKHHQTLKVNFDEKEIWKIIIGLVKGISYLHSQHIIHRDIKCLNILLTKDRKPKLGDLGSSKLVSSTMNYNRVGTPHYLSPEMVRCLPYDYKTDIWALGCVVYTLACLEIPFKGESLLSLGLSIVNSEPKRLPGMYSQDLTNLCMKLLMKQPVDRPTAEEIMELIPSQYKNEHETFINIEEEIGKQYKTDYFRKPNISPIRTFSLQEKPDFSEKYLNKQEIKNSPATDSPLIGKVLVSLERKRNSKRLLIKRASVGQNKKAKLISLANQRREPESARRPLTSARVLYQTVNDSLTPKDRSASALKAPHLTKHEAHPLAFSTKMPSLDGDDEHVGLKSLAMSRTKSLS</sequence>
<keyword evidence="3" id="KW-0808">Transferase</keyword>
<dbReference type="InterPro" id="IPR008271">
    <property type="entry name" value="Ser/Thr_kinase_AS"/>
</dbReference>
<reference evidence="13" key="1">
    <citation type="submission" date="2021-09" db="EMBL/GenBank/DDBJ databases">
        <authorList>
            <consortium name="AG Swart"/>
            <person name="Singh M."/>
            <person name="Singh A."/>
            <person name="Seah K."/>
            <person name="Emmerich C."/>
        </authorList>
    </citation>
    <scope>NUCLEOTIDE SEQUENCE</scope>
    <source>
        <strain evidence="13">ATCC30299</strain>
    </source>
</reference>
<evidence type="ECO:0000256" key="1">
    <source>
        <dbReference type="ARBA" id="ARBA00012513"/>
    </source>
</evidence>
<evidence type="ECO:0000313" key="13">
    <source>
        <dbReference type="EMBL" id="CAG9310858.1"/>
    </source>
</evidence>
<dbReference type="PROSITE" id="PS50011">
    <property type="entry name" value="PROTEIN_KINASE_DOM"/>
    <property type="match status" value="1"/>
</dbReference>
<evidence type="ECO:0000256" key="9">
    <source>
        <dbReference type="PROSITE-ProRule" id="PRU10141"/>
    </source>
</evidence>
<dbReference type="GO" id="GO:0005524">
    <property type="term" value="F:ATP binding"/>
    <property type="evidence" value="ECO:0007669"/>
    <property type="project" value="UniProtKB-UniRule"/>
</dbReference>
<dbReference type="EMBL" id="CAJZBQ010000003">
    <property type="protein sequence ID" value="CAG9310858.1"/>
    <property type="molecule type" value="Genomic_DNA"/>
</dbReference>
<comment type="caution">
    <text evidence="13">The sequence shown here is derived from an EMBL/GenBank/DDBJ whole genome shotgun (WGS) entry which is preliminary data.</text>
</comment>
<comment type="catalytic activity">
    <reaction evidence="8">
        <text>L-seryl-[protein] + ATP = O-phospho-L-seryl-[protein] + ADP + H(+)</text>
        <dbReference type="Rhea" id="RHEA:17989"/>
        <dbReference type="Rhea" id="RHEA-COMP:9863"/>
        <dbReference type="Rhea" id="RHEA-COMP:11604"/>
        <dbReference type="ChEBI" id="CHEBI:15378"/>
        <dbReference type="ChEBI" id="CHEBI:29999"/>
        <dbReference type="ChEBI" id="CHEBI:30616"/>
        <dbReference type="ChEBI" id="CHEBI:83421"/>
        <dbReference type="ChEBI" id="CHEBI:456216"/>
        <dbReference type="EC" id="2.7.11.1"/>
    </reaction>
</comment>
<dbReference type="PROSITE" id="PS00108">
    <property type="entry name" value="PROTEIN_KINASE_ST"/>
    <property type="match status" value="1"/>
</dbReference>
<dbReference type="PROSITE" id="PS00107">
    <property type="entry name" value="PROTEIN_KINASE_ATP"/>
    <property type="match status" value="1"/>
</dbReference>
<evidence type="ECO:0000256" key="7">
    <source>
        <dbReference type="ARBA" id="ARBA00047899"/>
    </source>
</evidence>
<feature type="region of interest" description="Disordered" evidence="11">
    <location>
        <begin position="391"/>
        <end position="425"/>
    </location>
</feature>
<keyword evidence="4 9" id="KW-0547">Nucleotide-binding</keyword>
<dbReference type="AlphaFoldDB" id="A0AAU9IFA2"/>
<feature type="domain" description="Protein kinase" evidence="12">
    <location>
        <begin position="11"/>
        <end position="270"/>
    </location>
</feature>
<evidence type="ECO:0000256" key="5">
    <source>
        <dbReference type="ARBA" id="ARBA00022777"/>
    </source>
</evidence>
<dbReference type="Gene3D" id="1.10.510.10">
    <property type="entry name" value="Transferase(Phosphotransferase) domain 1"/>
    <property type="match status" value="1"/>
</dbReference>
<evidence type="ECO:0000313" key="14">
    <source>
        <dbReference type="Proteomes" id="UP001162131"/>
    </source>
</evidence>
<comment type="catalytic activity">
    <reaction evidence="7">
        <text>L-threonyl-[protein] + ATP = O-phospho-L-threonyl-[protein] + ADP + H(+)</text>
        <dbReference type="Rhea" id="RHEA:46608"/>
        <dbReference type="Rhea" id="RHEA-COMP:11060"/>
        <dbReference type="Rhea" id="RHEA-COMP:11605"/>
        <dbReference type="ChEBI" id="CHEBI:15378"/>
        <dbReference type="ChEBI" id="CHEBI:30013"/>
        <dbReference type="ChEBI" id="CHEBI:30616"/>
        <dbReference type="ChEBI" id="CHEBI:61977"/>
        <dbReference type="ChEBI" id="CHEBI:456216"/>
        <dbReference type="EC" id="2.7.11.1"/>
    </reaction>
</comment>
<dbReference type="Pfam" id="PF00069">
    <property type="entry name" value="Pkinase"/>
    <property type="match status" value="1"/>
</dbReference>
<evidence type="ECO:0000259" key="12">
    <source>
        <dbReference type="PROSITE" id="PS50011"/>
    </source>
</evidence>
<gene>
    <name evidence="13" type="ORF">BSTOLATCC_MIC2572</name>
</gene>
<evidence type="ECO:0000256" key="4">
    <source>
        <dbReference type="ARBA" id="ARBA00022741"/>
    </source>
</evidence>
<name>A0AAU9IFA2_9CILI</name>
<keyword evidence="6 9" id="KW-0067">ATP-binding</keyword>
<evidence type="ECO:0000256" key="11">
    <source>
        <dbReference type="SAM" id="MobiDB-lite"/>
    </source>
</evidence>
<evidence type="ECO:0000256" key="3">
    <source>
        <dbReference type="ARBA" id="ARBA00022679"/>
    </source>
</evidence>
<comment type="similarity">
    <text evidence="10">Belongs to the protein kinase superfamily.</text>
</comment>
<evidence type="ECO:0000256" key="6">
    <source>
        <dbReference type="ARBA" id="ARBA00022840"/>
    </source>
</evidence>
<dbReference type="SUPFAM" id="SSF56112">
    <property type="entry name" value="Protein kinase-like (PK-like)"/>
    <property type="match status" value="1"/>
</dbReference>
<keyword evidence="2 10" id="KW-0723">Serine/threonine-protein kinase</keyword>
<evidence type="ECO:0000256" key="2">
    <source>
        <dbReference type="ARBA" id="ARBA00022527"/>
    </source>
</evidence>
<evidence type="ECO:0000256" key="10">
    <source>
        <dbReference type="RuleBase" id="RU000304"/>
    </source>
</evidence>
<evidence type="ECO:0000256" key="8">
    <source>
        <dbReference type="ARBA" id="ARBA00048679"/>
    </source>
</evidence>